<proteinExistence type="predicted"/>
<dbReference type="EnsemblMetazoa" id="AMEM019429-RA">
    <property type="protein sequence ID" value="AMEM019429-PA"/>
    <property type="gene ID" value="AMEM019429"/>
</dbReference>
<accession>A0A2Y9D2Z8</accession>
<sequence length="61" mass="7530">MFIIFKELILHHTRPASWYGVSSFEWAKMYLGYHFSFRQHLMYTPIIFKRCSRCWLVISVR</sequence>
<dbReference type="Proteomes" id="UP000075903">
    <property type="component" value="Unassembled WGS sequence"/>
</dbReference>
<organism evidence="1 2">
    <name type="scientific">Anopheles merus</name>
    <name type="common">Mosquito</name>
    <dbReference type="NCBI Taxonomy" id="30066"/>
    <lineage>
        <taxon>Eukaryota</taxon>
        <taxon>Metazoa</taxon>
        <taxon>Ecdysozoa</taxon>
        <taxon>Arthropoda</taxon>
        <taxon>Hexapoda</taxon>
        <taxon>Insecta</taxon>
        <taxon>Pterygota</taxon>
        <taxon>Neoptera</taxon>
        <taxon>Endopterygota</taxon>
        <taxon>Diptera</taxon>
        <taxon>Nematocera</taxon>
        <taxon>Culicoidea</taxon>
        <taxon>Culicidae</taxon>
        <taxon>Anophelinae</taxon>
        <taxon>Anopheles</taxon>
    </lineage>
</organism>
<name>A0A2Y9D2Z8_ANOME</name>
<evidence type="ECO:0000313" key="1">
    <source>
        <dbReference type="EnsemblMetazoa" id="AMEM019429-PA"/>
    </source>
</evidence>
<keyword evidence="2" id="KW-1185">Reference proteome</keyword>
<dbReference type="VEuPathDB" id="VectorBase:AMEM019429"/>
<protein>
    <submittedName>
        <fullName evidence="1">Uncharacterized protein</fullName>
    </submittedName>
</protein>
<reference evidence="1" key="1">
    <citation type="submission" date="2020-05" db="UniProtKB">
        <authorList>
            <consortium name="EnsemblMetazoa"/>
        </authorList>
    </citation>
    <scope>IDENTIFICATION</scope>
    <source>
        <strain evidence="1">MAF</strain>
    </source>
</reference>
<dbReference type="AlphaFoldDB" id="A0A2Y9D2Z8"/>
<evidence type="ECO:0000313" key="2">
    <source>
        <dbReference type="Proteomes" id="UP000075903"/>
    </source>
</evidence>